<gene>
    <name evidence="2" type="ORF">Pf1_00019</name>
</gene>
<dbReference type="Proteomes" id="UP000240926">
    <property type="component" value="Segment"/>
</dbReference>
<organism evidence="2 3">
    <name type="scientific">Pseudomonas phage Pf1 ERZ-2017</name>
    <dbReference type="NCBI Taxonomy" id="2761363"/>
    <lineage>
        <taxon>Viruses</taxon>
        <taxon>Duplodnaviria</taxon>
        <taxon>Heunggongvirae</taxon>
        <taxon>Uroviricota</taxon>
        <taxon>Caudoviricetes</taxon>
        <taxon>Autographivirales</taxon>
        <taxon>Autotranscriptaviridae</taxon>
        <taxon>Studiervirinae</taxon>
        <taxon>Ghunavirus</taxon>
        <taxon>Ghunavirus Pf1ERZ2017</taxon>
    </lineage>
</organism>
<dbReference type="EMBL" id="MG250485">
    <property type="protein sequence ID" value="AUE23198.1"/>
    <property type="molecule type" value="Genomic_DNA"/>
</dbReference>
<keyword evidence="2" id="KW-0347">Helicase</keyword>
<feature type="domain" description="DNA primase/helicase Gp4 N-terminal Bacteriophage T7-like" evidence="1">
    <location>
        <begin position="12"/>
        <end position="48"/>
    </location>
</feature>
<evidence type="ECO:0000259" key="1">
    <source>
        <dbReference type="SMART" id="SM00778"/>
    </source>
</evidence>
<dbReference type="GO" id="GO:0004386">
    <property type="term" value="F:helicase activity"/>
    <property type="evidence" value="ECO:0007669"/>
    <property type="project" value="UniProtKB-KW"/>
</dbReference>
<dbReference type="Gene3D" id="2.20.25.10">
    <property type="match status" value="1"/>
</dbReference>
<dbReference type="SMART" id="SM00778">
    <property type="entry name" value="Prim_Zn_Ribbon"/>
    <property type="match status" value="1"/>
</dbReference>
<evidence type="ECO:0000313" key="2">
    <source>
        <dbReference type="EMBL" id="AUE23198.1"/>
    </source>
</evidence>
<dbReference type="GO" id="GO:0008270">
    <property type="term" value="F:zinc ion binding"/>
    <property type="evidence" value="ECO:0007669"/>
    <property type="project" value="InterPro"/>
</dbReference>
<dbReference type="InterPro" id="IPR013237">
    <property type="entry name" value="Phage_T7_Gp4_N"/>
</dbReference>
<evidence type="ECO:0000313" key="3">
    <source>
        <dbReference type="Proteomes" id="UP000240926"/>
    </source>
</evidence>
<sequence length="92" mass="10128">MSSPEESESVFLKHIPCENCGSSDANSLFSDGHQFCFACDHYVKGDGESSGERVQKERNSDCIEFAKSQGRFQDLPARFIQELSAASMATGR</sequence>
<keyword evidence="2" id="KW-0547">Nucleotide-binding</keyword>
<protein>
    <submittedName>
        <fullName evidence="2">Putative primase/helicase</fullName>
    </submittedName>
</protein>
<name>A0A2H4YG97_9CAUD</name>
<reference evidence="2 3" key="1">
    <citation type="submission" date="2017-10" db="EMBL/GenBank/DDBJ databases">
        <title>Antibacterial composition for extension of chilled fish shelf life and decreasing of risk of food-borne infections, bacteriophage strains for its preparation.</title>
        <authorList>
            <person name="Zulkarneev E.R."/>
            <person name="Aleshkin A.V."/>
            <person name="Rubalsky O.V."/>
            <person name="Kiseleva I.A."/>
            <person name="Rubalskii E.O."/>
            <person name="Lebedev S.N."/>
        </authorList>
    </citation>
    <scope>NUCLEOTIDE SEQUENCE [LARGE SCALE GENOMIC DNA]</scope>
</reference>
<keyword evidence="2" id="KW-0378">Hydrolase</keyword>
<proteinExistence type="predicted"/>
<dbReference type="SUPFAM" id="SSF57783">
    <property type="entry name" value="Zinc beta-ribbon"/>
    <property type="match status" value="1"/>
</dbReference>
<keyword evidence="2" id="KW-0067">ATP-binding</keyword>
<dbReference type="Pfam" id="PF08273">
    <property type="entry name" value="Zn_Ribbon_Prim"/>
    <property type="match status" value="1"/>
</dbReference>
<accession>A0A2H4YG97</accession>
<keyword evidence="3" id="KW-1185">Reference proteome</keyword>